<evidence type="ECO:0000256" key="2">
    <source>
        <dbReference type="SAM" id="Phobius"/>
    </source>
</evidence>
<dbReference type="AlphaFoldDB" id="A0A9P5YPK5"/>
<feature type="compositionally biased region" description="Basic and acidic residues" evidence="1">
    <location>
        <begin position="269"/>
        <end position="291"/>
    </location>
</feature>
<accession>A0A9P5YPK5</accession>
<sequence>MVGWEVTVVKENQHVRRVDSASHLSRNVRGLLEGTRDTRCWCSRIARSLEKDGARMAGAAKHCAMLTPADPPPSTTPPPGPLSSTILFILLLPPPSPHPLPLLFSLSIQFVALVVLLGIVSMCGDVSRIRRCGASICSLIVDDNIEQHWVARYHILLYILHRFSMKIPIRSDLNVEDNVDEIGVSGPPCRANQQLAGMSGMQDQPRPTWLILLLTYTSSNPSTSLPGRGRRTRTADEDRRGPTTRTYNNGRRTTTDDVRRRTRTTYDGGRGHTTADEDVRRRTRTTDEDVRCTMANGGGRGQRTTTYDETMHGEDDGWTSGEGREDGRRAEDKQEAAEGERGCQRVRRRDGEVERRWVEAGDSGWTAQGLQCIAVEDFLKR</sequence>
<keyword evidence="2" id="KW-0812">Transmembrane</keyword>
<feature type="compositionally biased region" description="Low complexity" evidence="1">
    <location>
        <begin position="243"/>
        <end position="252"/>
    </location>
</feature>
<evidence type="ECO:0000313" key="4">
    <source>
        <dbReference type="Proteomes" id="UP000807469"/>
    </source>
</evidence>
<gene>
    <name evidence="3" type="ORF">BDN70DRAFT_900587</name>
</gene>
<keyword evidence="2" id="KW-0472">Membrane</keyword>
<comment type="caution">
    <text evidence="3">The sequence shown here is derived from an EMBL/GenBank/DDBJ whole genome shotgun (WGS) entry which is preliminary data.</text>
</comment>
<feature type="compositionally biased region" description="Basic and acidic residues" evidence="1">
    <location>
        <begin position="322"/>
        <end position="355"/>
    </location>
</feature>
<proteinExistence type="predicted"/>
<protein>
    <submittedName>
        <fullName evidence="3">Uncharacterized protein</fullName>
    </submittedName>
</protein>
<reference evidence="3" key="1">
    <citation type="submission" date="2020-11" db="EMBL/GenBank/DDBJ databases">
        <authorList>
            <consortium name="DOE Joint Genome Institute"/>
            <person name="Ahrendt S."/>
            <person name="Riley R."/>
            <person name="Andreopoulos W."/>
            <person name="Labutti K."/>
            <person name="Pangilinan J."/>
            <person name="Ruiz-Duenas F.J."/>
            <person name="Barrasa J.M."/>
            <person name="Sanchez-Garcia M."/>
            <person name="Camarero S."/>
            <person name="Miyauchi S."/>
            <person name="Serrano A."/>
            <person name="Linde D."/>
            <person name="Babiker R."/>
            <person name="Drula E."/>
            <person name="Ayuso-Fernandez I."/>
            <person name="Pacheco R."/>
            <person name="Padilla G."/>
            <person name="Ferreira P."/>
            <person name="Barriuso J."/>
            <person name="Kellner H."/>
            <person name="Castanera R."/>
            <person name="Alfaro M."/>
            <person name="Ramirez L."/>
            <person name="Pisabarro A.G."/>
            <person name="Kuo A."/>
            <person name="Tritt A."/>
            <person name="Lipzen A."/>
            <person name="He G."/>
            <person name="Yan M."/>
            <person name="Ng V."/>
            <person name="Cullen D."/>
            <person name="Martin F."/>
            <person name="Rosso M.-N."/>
            <person name="Henrissat B."/>
            <person name="Hibbett D."/>
            <person name="Martinez A.T."/>
            <person name="Grigoriev I.V."/>
        </authorList>
    </citation>
    <scope>NUCLEOTIDE SEQUENCE</scope>
    <source>
        <strain evidence="3">CIRM-BRFM 674</strain>
    </source>
</reference>
<feature type="region of interest" description="Disordered" evidence="1">
    <location>
        <begin position="220"/>
        <end position="355"/>
    </location>
</feature>
<evidence type="ECO:0000256" key="1">
    <source>
        <dbReference type="SAM" id="MobiDB-lite"/>
    </source>
</evidence>
<name>A0A9P5YPK5_9AGAR</name>
<keyword evidence="2" id="KW-1133">Transmembrane helix</keyword>
<organism evidence="3 4">
    <name type="scientific">Pholiota conissans</name>
    <dbReference type="NCBI Taxonomy" id="109636"/>
    <lineage>
        <taxon>Eukaryota</taxon>
        <taxon>Fungi</taxon>
        <taxon>Dikarya</taxon>
        <taxon>Basidiomycota</taxon>
        <taxon>Agaricomycotina</taxon>
        <taxon>Agaricomycetes</taxon>
        <taxon>Agaricomycetidae</taxon>
        <taxon>Agaricales</taxon>
        <taxon>Agaricineae</taxon>
        <taxon>Strophariaceae</taxon>
        <taxon>Pholiota</taxon>
    </lineage>
</organism>
<feature type="transmembrane region" description="Helical" evidence="2">
    <location>
        <begin position="100"/>
        <end position="121"/>
    </location>
</feature>
<dbReference type="EMBL" id="MU155542">
    <property type="protein sequence ID" value="KAF9472380.1"/>
    <property type="molecule type" value="Genomic_DNA"/>
</dbReference>
<keyword evidence="4" id="KW-1185">Reference proteome</keyword>
<evidence type="ECO:0000313" key="3">
    <source>
        <dbReference type="EMBL" id="KAF9472380.1"/>
    </source>
</evidence>
<dbReference type="Proteomes" id="UP000807469">
    <property type="component" value="Unassembled WGS sequence"/>
</dbReference>